<gene>
    <name evidence="19" type="ORF">CVT25_005560</name>
</gene>
<comment type="cofactor">
    <cofactor evidence="1 16">
        <name>FAD</name>
        <dbReference type="ChEBI" id="CHEBI:57692"/>
    </cofactor>
</comment>
<dbReference type="EC" id="1.1.99.29" evidence="5"/>
<dbReference type="PANTHER" id="PTHR11552">
    <property type="entry name" value="GLUCOSE-METHANOL-CHOLINE GMC OXIDOREDUCTASE"/>
    <property type="match status" value="1"/>
</dbReference>
<accession>A0A409XS58</accession>
<evidence type="ECO:0000256" key="3">
    <source>
        <dbReference type="ARBA" id="ARBA00010790"/>
    </source>
</evidence>
<dbReference type="InterPro" id="IPR036188">
    <property type="entry name" value="FAD/NAD-bd_sf"/>
</dbReference>
<comment type="subcellular location">
    <subcellularLocation>
        <location evidence="2">Secreted</location>
    </subcellularLocation>
</comment>
<reference evidence="19 20" key="1">
    <citation type="journal article" date="2018" name="Evol. Lett.">
        <title>Horizontal gene cluster transfer increased hallucinogenic mushroom diversity.</title>
        <authorList>
            <person name="Reynolds H.T."/>
            <person name="Vijayakumar V."/>
            <person name="Gluck-Thaler E."/>
            <person name="Korotkin H.B."/>
            <person name="Matheny P.B."/>
            <person name="Slot J.C."/>
        </authorList>
    </citation>
    <scope>NUCLEOTIDE SEQUENCE [LARGE SCALE GENOMIC DNA]</scope>
    <source>
        <strain evidence="19 20">2631</strain>
    </source>
</reference>
<dbReference type="PIRSF" id="PIRSF000137">
    <property type="entry name" value="Alcohol_oxidase"/>
    <property type="match status" value="1"/>
</dbReference>
<dbReference type="GO" id="GO:0050660">
    <property type="term" value="F:flavin adenine dinucleotide binding"/>
    <property type="evidence" value="ECO:0007669"/>
    <property type="project" value="InterPro"/>
</dbReference>
<comment type="caution">
    <text evidence="19">The sequence shown here is derived from an EMBL/GenBank/DDBJ whole genome shotgun (WGS) entry which is preliminary data.</text>
</comment>
<comment type="similarity">
    <text evidence="3">Belongs to the GMC oxidoreductase family.</text>
</comment>
<comment type="catalytic activity">
    <reaction evidence="13">
        <text>a pyranoside + acceptor = a pyranosid-3-ulose + reduced acceptor.</text>
        <dbReference type="EC" id="1.1.99.29"/>
    </reaction>
</comment>
<dbReference type="PROSITE" id="PS00624">
    <property type="entry name" value="GMC_OXRED_2"/>
    <property type="match status" value="1"/>
</dbReference>
<dbReference type="SUPFAM" id="SSF54373">
    <property type="entry name" value="FAD-linked reductases, C-terminal domain"/>
    <property type="match status" value="1"/>
</dbReference>
<feature type="chain" id="PRO_5019579510" description="pyranose dehydrogenase (acceptor)" evidence="17">
    <location>
        <begin position="20"/>
        <end position="609"/>
    </location>
</feature>
<comment type="function">
    <text evidence="9">Catalyzes the single-oxidation or sequential double oxidation reaction of carbohydrates primarily at carbon-2 and/or carbon-3 with the concomitant reduction of the flavin. The enzyme exhibits a broad sugar substrate specificity, oxidizing different aldopyranoses to the corresponding C-1, C-2, C-3 or C-1,2, C-2,3 and C-3,4 (di)dehydro sugars with substrate-specific regioselectivity. Accepts only a narrow range of electron acceptors such as substituted benzoquinones and complexed metal ions and reacts extremely slowly with O(2) as acceptor. May play a role in the natural recycling of plant matter by oxidizing all major monosaccharides in lignocellulose and by reducing quinone compounds or reactive radical species generated during lignin depolymerization.</text>
</comment>
<evidence type="ECO:0000256" key="7">
    <source>
        <dbReference type="ARBA" id="ARBA00022630"/>
    </source>
</evidence>
<dbReference type="InterPro" id="IPR007867">
    <property type="entry name" value="GMC_OxRtase_C"/>
</dbReference>
<sequence>MNRICQLVALAPFVLGVFGAVLQHVSELSATSYDFIIVGGGTAGAVVANRLSENPKFQVLLIEAGPTNNGVRDAIVPGLWANLQKSVYDWNYTTVPGAGLNNRSIDYPRGRILGGCSSHNDMFYTRGSQDDYDRWAKVTGDPGWSWKNLTPYILKNEKWTPSVDGHDTRGQFDPAFHGYNGMMFTSLPETSWQSIVANIIGVLKDLPSTFPFLKDLNGGRPLGLGWLQTTTGKGERSSSATAYLSNKFTSRKNLHVLLNTKVIRILGNSKGSFTAVQIAGKHSITRYYIFPSLKYISMSLKIGSAQSLRAIKEIVLSAGAINTPQILLNSGIGDREALRKLNIKSILHLPSVGKNLTDHPLTTVVYSVNSNGFWDSLATNVTLQDMALSQWEHNRTGPYSGPTGSFIAWSRLSSSSSLIKMHGDPSAGPNTPHIELVPINPFSIPSQPGLFGGMVAVLVTPTSRGSVTLNEADPFGSPNIDLGYFTDAEGFDISAVVEAVKLTQTFYKASAWKDFVIAQTSPAANATDTEIREYIRSSTGTIYHSVGTAAMSAHDATYGVVNPDLLIKGASGLRIVDASVMPFITSAHTQAPVYFIAERASDLIKRAWN</sequence>
<dbReference type="SUPFAM" id="SSF51905">
    <property type="entry name" value="FAD/NAD(P)-binding domain"/>
    <property type="match status" value="1"/>
</dbReference>
<evidence type="ECO:0000256" key="15">
    <source>
        <dbReference type="PIRSR" id="PIRSR000137-1"/>
    </source>
</evidence>
<evidence type="ECO:0000313" key="19">
    <source>
        <dbReference type="EMBL" id="PPQ93568.1"/>
    </source>
</evidence>
<evidence type="ECO:0000259" key="18">
    <source>
        <dbReference type="PROSITE" id="PS00624"/>
    </source>
</evidence>
<comment type="subunit">
    <text evidence="4">Monomer.</text>
</comment>
<evidence type="ECO:0000256" key="12">
    <source>
        <dbReference type="ARBA" id="ARBA00034029"/>
    </source>
</evidence>
<dbReference type="InterPro" id="IPR012132">
    <property type="entry name" value="GMC_OxRdtase"/>
</dbReference>
<dbReference type="InterPro" id="IPR000172">
    <property type="entry name" value="GMC_OxRdtase_N"/>
</dbReference>
<dbReference type="EMBL" id="NHYD01000693">
    <property type="protein sequence ID" value="PPQ93568.1"/>
    <property type="molecule type" value="Genomic_DNA"/>
</dbReference>
<feature type="binding site" evidence="16">
    <location>
        <position position="262"/>
    </location>
    <ligand>
        <name>FAD</name>
        <dbReference type="ChEBI" id="CHEBI:57692"/>
    </ligand>
</feature>
<evidence type="ECO:0000313" key="20">
    <source>
        <dbReference type="Proteomes" id="UP000283269"/>
    </source>
</evidence>
<proteinExistence type="inferred from homology"/>
<name>A0A409XS58_PSICY</name>
<comment type="catalytic activity">
    <reaction evidence="11">
        <text>pyranose + acceptor = pyranos-2,3-diulose + reduced acceptor.</text>
        <dbReference type="EC" id="1.1.99.29"/>
    </reaction>
</comment>
<dbReference type="Pfam" id="PF00732">
    <property type="entry name" value="GMC_oxred_N"/>
    <property type="match status" value="1"/>
</dbReference>
<evidence type="ECO:0000256" key="2">
    <source>
        <dbReference type="ARBA" id="ARBA00004613"/>
    </source>
</evidence>
<dbReference type="OrthoDB" id="269227at2759"/>
<dbReference type="GO" id="GO:0005576">
    <property type="term" value="C:extracellular region"/>
    <property type="evidence" value="ECO:0007669"/>
    <property type="project" value="UniProtKB-SubCell"/>
</dbReference>
<evidence type="ECO:0000256" key="10">
    <source>
        <dbReference type="ARBA" id="ARBA00033986"/>
    </source>
</evidence>
<keyword evidence="7" id="KW-0285">Flavoprotein</keyword>
<feature type="domain" description="Glucose-methanol-choline oxidoreductase N-terminal" evidence="18">
    <location>
        <begin position="319"/>
        <end position="333"/>
    </location>
</feature>
<evidence type="ECO:0000256" key="13">
    <source>
        <dbReference type="ARBA" id="ARBA00034050"/>
    </source>
</evidence>
<dbReference type="AlphaFoldDB" id="A0A409XS58"/>
<comment type="catalytic activity">
    <reaction evidence="14">
        <text>a pyranoside + acceptor = a pyranosid-3,4-diulose + reduced acceptor.</text>
        <dbReference type="EC" id="1.1.99.29"/>
    </reaction>
</comment>
<evidence type="ECO:0000256" key="17">
    <source>
        <dbReference type="SAM" id="SignalP"/>
    </source>
</evidence>
<keyword evidence="6" id="KW-0964">Secreted</keyword>
<feature type="active site" description="Proton acceptor" evidence="15">
    <location>
        <position position="588"/>
    </location>
</feature>
<comment type="catalytic activity">
    <reaction evidence="10">
        <text>pyranose + acceptor = pyranos-2-ulose + reduced acceptor.</text>
        <dbReference type="EC" id="1.1.99.29"/>
    </reaction>
</comment>
<dbReference type="Gene3D" id="3.30.560.10">
    <property type="entry name" value="Glucose Oxidase, domain 3"/>
    <property type="match status" value="1"/>
</dbReference>
<comment type="catalytic activity">
    <reaction evidence="12">
        <text>pyranose + acceptor = pyranos-3-ulose + reduced acceptor.</text>
        <dbReference type="EC" id="1.1.99.29"/>
    </reaction>
</comment>
<evidence type="ECO:0000256" key="9">
    <source>
        <dbReference type="ARBA" id="ARBA00024699"/>
    </source>
</evidence>
<evidence type="ECO:0000256" key="16">
    <source>
        <dbReference type="PIRSR" id="PIRSR000137-2"/>
    </source>
</evidence>
<keyword evidence="17" id="KW-0732">Signal</keyword>
<evidence type="ECO:0000256" key="11">
    <source>
        <dbReference type="ARBA" id="ARBA00034010"/>
    </source>
</evidence>
<evidence type="ECO:0000256" key="8">
    <source>
        <dbReference type="ARBA" id="ARBA00022827"/>
    </source>
</evidence>
<evidence type="ECO:0000256" key="4">
    <source>
        <dbReference type="ARBA" id="ARBA00011245"/>
    </source>
</evidence>
<keyword evidence="20" id="KW-1185">Reference proteome</keyword>
<evidence type="ECO:0000256" key="14">
    <source>
        <dbReference type="ARBA" id="ARBA00034059"/>
    </source>
</evidence>
<dbReference type="STRING" id="93625.A0A409XS58"/>
<feature type="signal peptide" evidence="17">
    <location>
        <begin position="1"/>
        <end position="19"/>
    </location>
</feature>
<dbReference type="PANTHER" id="PTHR11552:SF147">
    <property type="entry name" value="CHOLINE DEHYDROGENASE, MITOCHONDRIAL"/>
    <property type="match status" value="1"/>
</dbReference>
<evidence type="ECO:0000256" key="1">
    <source>
        <dbReference type="ARBA" id="ARBA00001974"/>
    </source>
</evidence>
<keyword evidence="8 16" id="KW-0274">FAD</keyword>
<protein>
    <recommendedName>
        <fullName evidence="5">pyranose dehydrogenase (acceptor)</fullName>
        <ecNumber evidence="5">1.1.99.29</ecNumber>
    </recommendedName>
</protein>
<dbReference type="Proteomes" id="UP000283269">
    <property type="component" value="Unassembled WGS sequence"/>
</dbReference>
<dbReference type="GO" id="GO:0033718">
    <property type="term" value="F:pyranose dehydrogenase (acceptor) activity"/>
    <property type="evidence" value="ECO:0007669"/>
    <property type="project" value="UniProtKB-EC"/>
</dbReference>
<feature type="active site" description="Proton donor" evidence="15">
    <location>
        <position position="544"/>
    </location>
</feature>
<organism evidence="19 20">
    <name type="scientific">Psilocybe cyanescens</name>
    <dbReference type="NCBI Taxonomy" id="93625"/>
    <lineage>
        <taxon>Eukaryota</taxon>
        <taxon>Fungi</taxon>
        <taxon>Dikarya</taxon>
        <taxon>Basidiomycota</taxon>
        <taxon>Agaricomycotina</taxon>
        <taxon>Agaricomycetes</taxon>
        <taxon>Agaricomycetidae</taxon>
        <taxon>Agaricales</taxon>
        <taxon>Agaricineae</taxon>
        <taxon>Strophariaceae</taxon>
        <taxon>Psilocybe</taxon>
    </lineage>
</organism>
<dbReference type="Gene3D" id="3.50.50.60">
    <property type="entry name" value="FAD/NAD(P)-binding domain"/>
    <property type="match status" value="1"/>
</dbReference>
<dbReference type="InParanoid" id="A0A409XS58"/>
<evidence type="ECO:0000256" key="6">
    <source>
        <dbReference type="ARBA" id="ARBA00022525"/>
    </source>
</evidence>
<dbReference type="Pfam" id="PF05199">
    <property type="entry name" value="GMC_oxred_C"/>
    <property type="match status" value="1"/>
</dbReference>
<evidence type="ECO:0000256" key="5">
    <source>
        <dbReference type="ARBA" id="ARBA00013177"/>
    </source>
</evidence>